<keyword evidence="9" id="KW-1133">Transmembrane helix</keyword>
<comment type="similarity">
    <text evidence="2">Belongs to the bacterial PQQ dehydrogenase family.</text>
</comment>
<evidence type="ECO:0000256" key="5">
    <source>
        <dbReference type="ARBA" id="ARBA00022729"/>
    </source>
</evidence>
<evidence type="ECO:0000256" key="3">
    <source>
        <dbReference type="ARBA" id="ARBA00022617"/>
    </source>
</evidence>
<sequence>MNGIKRLIFLVILIIIGVLTYLFTCFSTANKYVNWDQPGGNSRQTKFSLLDKINKENVKNLEVAWVYNSGDMSGNVQLNPLVISGIMYITTPGQELIAVDATNGKEIWRFNPARDGEKFGGINRGIAFWESERESKLLYTVGNYLFAVDRLTGIPVASFGDNGRANLNIGLVKPEAQMGITSPGAPAVFEDLVIVGGMSWSSPSNVSAFNVHSGKREWIFNTIPKPGEFGHETWGDPDFWKTGAGVNSWAGLSVDKENGIVYFSTGQPKNDFFRPENEGKHLFGNAIVALNARSGKRLWHYQAIHHDLWDLDLPAAPIIIDFIKEGENVPAVVQLTKTGNTLIFNRLNGDMLSEVEEVPVPPSKLPGEFAYPTQPLVKWPEPFSKQVVTEADLTLRTPEAEAYAKGIFSESDAGWFIPPSEKNILYYGIHGGAEWGGGSYDEEENVLFVNANELAWVIKMKNINADKSGEVKVTAGKGVYLKMGCAGCHGADREGQGELPNLLKLKTKFQANELVKIIKEGKNGMPSFAQIEGKDLTNLINFLLENESPSVDEASNNKPVFRSLGFNKFLDPDGYPATAPPWGTLNALDLSTGKIKWKVPLGEYEALTEKGHPITGTENFGGAIVTAGGLVFVAATRDEKFRAFDKETGAVLWEAKLPYGGYATPSTYSVDGEQYIVIPATGGGKLGGKTGDAYIAYKLP</sequence>
<proteinExistence type="inferred from homology"/>
<dbReference type="Pfam" id="PF01011">
    <property type="entry name" value="PQQ"/>
    <property type="match status" value="2"/>
</dbReference>
<keyword evidence="6" id="KW-0560">Oxidoreductase</keyword>
<dbReference type="InterPro" id="IPR036909">
    <property type="entry name" value="Cyt_c-like_dom_sf"/>
</dbReference>
<dbReference type="GO" id="GO:0016491">
    <property type="term" value="F:oxidoreductase activity"/>
    <property type="evidence" value="ECO:0007669"/>
    <property type="project" value="UniProtKB-KW"/>
</dbReference>
<keyword evidence="9" id="KW-0812">Transmembrane</keyword>
<protein>
    <recommendedName>
        <fullName evidence="10">Cytochrome c domain-containing protein</fullName>
    </recommendedName>
</protein>
<keyword evidence="3 8" id="KW-0349">Heme</keyword>
<accession>A0A512CEF4</accession>
<keyword evidence="5" id="KW-0732">Signal</keyword>
<dbReference type="Proteomes" id="UP000321301">
    <property type="component" value="Unassembled WGS sequence"/>
</dbReference>
<evidence type="ECO:0000313" key="11">
    <source>
        <dbReference type="EMBL" id="GEO22566.1"/>
    </source>
</evidence>
<keyword evidence="7 8" id="KW-0408">Iron</keyword>
<keyword evidence="12" id="KW-1185">Reference proteome</keyword>
<keyword evidence="4 8" id="KW-0479">Metal-binding</keyword>
<comment type="cofactor">
    <cofactor evidence="1">
        <name>pyrroloquinoline quinone</name>
        <dbReference type="ChEBI" id="CHEBI:58442"/>
    </cofactor>
</comment>
<keyword evidence="9" id="KW-0472">Membrane</keyword>
<evidence type="ECO:0000256" key="9">
    <source>
        <dbReference type="SAM" id="Phobius"/>
    </source>
</evidence>
<dbReference type="EMBL" id="BJYV01000016">
    <property type="protein sequence ID" value="GEO22566.1"/>
    <property type="molecule type" value="Genomic_DNA"/>
</dbReference>
<evidence type="ECO:0000256" key="6">
    <source>
        <dbReference type="ARBA" id="ARBA00023002"/>
    </source>
</evidence>
<dbReference type="GO" id="GO:0020037">
    <property type="term" value="F:heme binding"/>
    <property type="evidence" value="ECO:0007669"/>
    <property type="project" value="InterPro"/>
</dbReference>
<dbReference type="GO" id="GO:0046872">
    <property type="term" value="F:metal ion binding"/>
    <property type="evidence" value="ECO:0007669"/>
    <property type="project" value="UniProtKB-KW"/>
</dbReference>
<organism evidence="11 12">
    <name type="scientific">Cyclobacterium qasimii</name>
    <dbReference type="NCBI Taxonomy" id="1350429"/>
    <lineage>
        <taxon>Bacteria</taxon>
        <taxon>Pseudomonadati</taxon>
        <taxon>Bacteroidota</taxon>
        <taxon>Cytophagia</taxon>
        <taxon>Cytophagales</taxon>
        <taxon>Cyclobacteriaceae</taxon>
        <taxon>Cyclobacterium</taxon>
    </lineage>
</organism>
<evidence type="ECO:0000256" key="7">
    <source>
        <dbReference type="ARBA" id="ARBA00023004"/>
    </source>
</evidence>
<evidence type="ECO:0000256" key="2">
    <source>
        <dbReference type="ARBA" id="ARBA00008156"/>
    </source>
</evidence>
<dbReference type="SUPFAM" id="SSF50998">
    <property type="entry name" value="Quinoprotein alcohol dehydrogenase-like"/>
    <property type="match status" value="1"/>
</dbReference>
<dbReference type="RefSeq" id="WP_020888739.1">
    <property type="nucleotide sequence ID" value="NZ_BJYV01000016.1"/>
</dbReference>
<dbReference type="GO" id="GO:0009055">
    <property type="term" value="F:electron transfer activity"/>
    <property type="evidence" value="ECO:0007669"/>
    <property type="project" value="InterPro"/>
</dbReference>
<dbReference type="InterPro" id="IPR011047">
    <property type="entry name" value="Quinoprotein_ADH-like_sf"/>
</dbReference>
<feature type="transmembrane region" description="Helical" evidence="9">
    <location>
        <begin position="7"/>
        <end position="24"/>
    </location>
</feature>
<evidence type="ECO:0000256" key="8">
    <source>
        <dbReference type="PROSITE-ProRule" id="PRU00433"/>
    </source>
</evidence>
<dbReference type="InterPro" id="IPR002372">
    <property type="entry name" value="PQQ_rpt_dom"/>
</dbReference>
<dbReference type="PANTHER" id="PTHR32303">
    <property type="entry name" value="QUINOPROTEIN ALCOHOL DEHYDROGENASE (CYTOCHROME C)"/>
    <property type="match status" value="1"/>
</dbReference>
<dbReference type="InterPro" id="IPR009056">
    <property type="entry name" value="Cyt_c-like_dom"/>
</dbReference>
<comment type="caution">
    <text evidence="11">The sequence shown here is derived from an EMBL/GenBank/DDBJ whole genome shotgun (WGS) entry which is preliminary data.</text>
</comment>
<dbReference type="AlphaFoldDB" id="A0A512CEF4"/>
<dbReference type="SMART" id="SM00564">
    <property type="entry name" value="PQQ"/>
    <property type="match status" value="6"/>
</dbReference>
<gene>
    <name evidence="11" type="ORF">CQA01_31000</name>
</gene>
<evidence type="ECO:0000256" key="4">
    <source>
        <dbReference type="ARBA" id="ARBA00022723"/>
    </source>
</evidence>
<dbReference type="InterPro" id="IPR018391">
    <property type="entry name" value="PQQ_b-propeller_rpt"/>
</dbReference>
<evidence type="ECO:0000256" key="1">
    <source>
        <dbReference type="ARBA" id="ARBA00001931"/>
    </source>
</evidence>
<dbReference type="Gene3D" id="1.10.760.10">
    <property type="entry name" value="Cytochrome c-like domain"/>
    <property type="match status" value="1"/>
</dbReference>
<feature type="domain" description="Cytochrome c" evidence="10">
    <location>
        <begin position="471"/>
        <end position="547"/>
    </location>
</feature>
<name>A0A512CEF4_9BACT</name>
<dbReference type="Pfam" id="PF13442">
    <property type="entry name" value="Cytochrome_CBB3"/>
    <property type="match status" value="1"/>
</dbReference>
<evidence type="ECO:0000313" key="12">
    <source>
        <dbReference type="Proteomes" id="UP000321301"/>
    </source>
</evidence>
<dbReference type="PROSITE" id="PS51007">
    <property type="entry name" value="CYTC"/>
    <property type="match status" value="1"/>
</dbReference>
<evidence type="ECO:0000259" key="10">
    <source>
        <dbReference type="PROSITE" id="PS51007"/>
    </source>
</evidence>
<dbReference type="Gene3D" id="2.140.10.10">
    <property type="entry name" value="Quinoprotein alcohol dehydrogenase-like superfamily"/>
    <property type="match status" value="2"/>
</dbReference>
<dbReference type="SUPFAM" id="SSF46626">
    <property type="entry name" value="Cytochrome c"/>
    <property type="match status" value="1"/>
</dbReference>
<reference evidence="11 12" key="1">
    <citation type="submission" date="2019-07" db="EMBL/GenBank/DDBJ databases">
        <title>Whole genome shotgun sequence of Cyclobacterium qasimii NBRC 106168.</title>
        <authorList>
            <person name="Hosoyama A."/>
            <person name="Uohara A."/>
            <person name="Ohji S."/>
            <person name="Ichikawa N."/>
        </authorList>
    </citation>
    <scope>NUCLEOTIDE SEQUENCE [LARGE SCALE GENOMIC DNA]</scope>
    <source>
        <strain evidence="11 12">NBRC 106168</strain>
    </source>
</reference>
<dbReference type="PANTHER" id="PTHR32303:SF4">
    <property type="entry name" value="QUINOPROTEIN GLUCOSE DEHYDROGENASE"/>
    <property type="match status" value="1"/>
</dbReference>